<dbReference type="PANTHER" id="PTHR47478">
    <property type="match status" value="1"/>
</dbReference>
<gene>
    <name evidence="1" type="ordered locus">Mar181_1707</name>
</gene>
<dbReference type="NCBIfam" id="TIGR01509">
    <property type="entry name" value="HAD-SF-IA-v3"/>
    <property type="match status" value="1"/>
</dbReference>
<keyword evidence="1" id="KW-0378">Hydrolase</keyword>
<dbReference type="InterPro" id="IPR023214">
    <property type="entry name" value="HAD_sf"/>
</dbReference>
<dbReference type="SFLD" id="SFLDG01129">
    <property type="entry name" value="C1.5:_HAD__Beta-PGM__Phosphata"/>
    <property type="match status" value="1"/>
</dbReference>
<dbReference type="InterPro" id="IPR052550">
    <property type="entry name" value="Pyrimidine_5'-ntase_YjjG"/>
</dbReference>
<dbReference type="Pfam" id="PF00702">
    <property type="entry name" value="Hydrolase"/>
    <property type="match status" value="1"/>
</dbReference>
<dbReference type="Gene3D" id="3.40.50.1000">
    <property type="entry name" value="HAD superfamily/HAD-like"/>
    <property type="match status" value="1"/>
</dbReference>
<dbReference type="HOGENOM" id="CLU_045011_8_1_6"/>
<keyword evidence="2" id="KW-1185">Reference proteome</keyword>
<dbReference type="CDD" id="cd04305">
    <property type="entry name" value="HAD_Neu5Ac-Pase_like"/>
    <property type="match status" value="1"/>
</dbReference>
<dbReference type="eggNOG" id="COG1011">
    <property type="taxonomic scope" value="Bacteria"/>
</dbReference>
<dbReference type="NCBIfam" id="NF006976">
    <property type="entry name" value="PRK09449.1"/>
    <property type="match status" value="1"/>
</dbReference>
<dbReference type="Gene3D" id="1.10.150.240">
    <property type="entry name" value="Putative phosphatase, domain 2"/>
    <property type="match status" value="1"/>
</dbReference>
<dbReference type="GO" id="GO:0008253">
    <property type="term" value="F:5'-nucleotidase activity"/>
    <property type="evidence" value="ECO:0007669"/>
    <property type="project" value="UniProtKB-EC"/>
</dbReference>
<dbReference type="STRING" id="491952.Mar181_1707"/>
<dbReference type="OrthoDB" id="148966at2"/>
<dbReference type="NCBIfam" id="TIGR02254">
    <property type="entry name" value="YjjG_YfnB"/>
    <property type="match status" value="1"/>
</dbReference>
<dbReference type="SFLD" id="SFLDS00003">
    <property type="entry name" value="Haloacid_Dehalogenase"/>
    <property type="match status" value="1"/>
</dbReference>
<accession>F6D005</accession>
<dbReference type="AlphaFoldDB" id="F6D005"/>
<dbReference type="Proteomes" id="UP000009230">
    <property type="component" value="Chromosome"/>
</dbReference>
<dbReference type="EMBL" id="CP002771">
    <property type="protein sequence ID" value="AEF54745.1"/>
    <property type="molecule type" value="Genomic_DNA"/>
</dbReference>
<dbReference type="NCBIfam" id="TIGR01549">
    <property type="entry name" value="HAD-SF-IA-v1"/>
    <property type="match status" value="1"/>
</dbReference>
<dbReference type="InterPro" id="IPR006439">
    <property type="entry name" value="HAD-SF_hydro_IA"/>
</dbReference>
<dbReference type="RefSeq" id="WP_013796220.1">
    <property type="nucleotide sequence ID" value="NC_015559.1"/>
</dbReference>
<evidence type="ECO:0000313" key="1">
    <source>
        <dbReference type="EMBL" id="AEF54745.1"/>
    </source>
</evidence>
<dbReference type="InterPro" id="IPR023198">
    <property type="entry name" value="PGP-like_dom2"/>
</dbReference>
<dbReference type="InterPro" id="IPR011951">
    <property type="entry name" value="HAD-SF_hydro_IA_YjjG/PynA"/>
</dbReference>
<dbReference type="PANTHER" id="PTHR47478:SF1">
    <property type="entry name" value="PYRIMIDINE 5'-NUCLEOTIDASE YJJG"/>
    <property type="match status" value="1"/>
</dbReference>
<dbReference type="EC" id="3.1.3.5" evidence="1"/>
<dbReference type="KEGG" id="mpc:Mar181_1707"/>
<dbReference type="SFLD" id="SFLDG01135">
    <property type="entry name" value="C1.5.6:_HAD__Beta-PGM__Phospha"/>
    <property type="match status" value="1"/>
</dbReference>
<protein>
    <submittedName>
        <fullName evidence="1">HAD superfamily (Subfamily IA) hydrolase, TIGR02254</fullName>
        <ecNumber evidence="1">3.1.3.5</ecNumber>
    </submittedName>
</protein>
<sequence length="223" mass="25738">MKYQWVLFDADETLFHFDNFSGLKRMFSQYGVTFEKDDFQAYQNINKPLWVDYQNGDISALELQTRRFDSWSDKLNVSSNQLNQEFLNAMAEICQTLPGADELVKSLHQSGVKMAIITNGFTQLQEIRLQKTGMSQYFEHLIISEQVGVAKPDARIFEYAFDKMSQPSKENVLMVGDTLESDILGGNQFGVDTCWLNHHKLDEHETIKPTYTVNHLAELKNHL</sequence>
<dbReference type="PRINTS" id="PR00413">
    <property type="entry name" value="HADHALOGNASE"/>
</dbReference>
<organism evidence="1 2">
    <name type="scientific">Marinomonas posidonica (strain CECT 7376 / NCIMB 14433 / IVIA-Po-181)</name>
    <dbReference type="NCBI Taxonomy" id="491952"/>
    <lineage>
        <taxon>Bacteria</taxon>
        <taxon>Pseudomonadati</taxon>
        <taxon>Pseudomonadota</taxon>
        <taxon>Gammaproteobacteria</taxon>
        <taxon>Oceanospirillales</taxon>
        <taxon>Oceanospirillaceae</taxon>
        <taxon>Marinomonas</taxon>
    </lineage>
</organism>
<reference evidence="1 2" key="1">
    <citation type="journal article" date="2012" name="Stand. Genomic Sci.">
        <title>Complete genome sequence of Marinomonas posidonica type strain (IVIA-Po-181(T)).</title>
        <authorList>
            <person name="Lucas-Elio P."/>
            <person name="Goodwin L."/>
            <person name="Woyke T."/>
            <person name="Pitluck S."/>
            <person name="Nolan M."/>
            <person name="Kyrpides N.C."/>
            <person name="Detter J.C."/>
            <person name="Copeland A."/>
            <person name="Lu M."/>
            <person name="Bruce D."/>
            <person name="Detter C."/>
            <person name="Tapia R."/>
            <person name="Han S."/>
            <person name="Land M.L."/>
            <person name="Ivanova N."/>
            <person name="Mikhailova N."/>
            <person name="Johnston A.W."/>
            <person name="Sanchez-Amat A."/>
        </authorList>
    </citation>
    <scope>NUCLEOTIDE SEQUENCE [LARGE SCALE GENOMIC DNA]</scope>
    <source>
        <strain evidence="2">CECT 7376 / NCIMB 14433 / IVIA-Po-181</strain>
    </source>
</reference>
<dbReference type="InterPro" id="IPR036412">
    <property type="entry name" value="HAD-like_sf"/>
</dbReference>
<name>F6D005_MARPP</name>
<proteinExistence type="predicted"/>
<dbReference type="SUPFAM" id="SSF56784">
    <property type="entry name" value="HAD-like"/>
    <property type="match status" value="1"/>
</dbReference>
<evidence type="ECO:0000313" key="2">
    <source>
        <dbReference type="Proteomes" id="UP000009230"/>
    </source>
</evidence>